<dbReference type="InterPro" id="IPR002321">
    <property type="entry name" value="Cyt_c_II"/>
</dbReference>
<feature type="transmembrane region" description="Helical" evidence="1">
    <location>
        <begin position="18"/>
        <end position="37"/>
    </location>
</feature>
<keyword evidence="1" id="KW-1133">Transmembrane helix</keyword>
<comment type="caution">
    <text evidence="2">The sequence shown here is derived from an EMBL/GenBank/DDBJ whole genome shotgun (WGS) entry which is preliminary data.</text>
</comment>
<dbReference type="InterPro" id="IPR010980">
    <property type="entry name" value="Cyt_c/b562"/>
</dbReference>
<sequence length="149" mass="15816">MNDVAPNAKKGSSAFGRYFFVLLLGLVIGAFGAVYALNALSSNPQSQFQQGSMHVMGWNMGQLKQNVAAAKCSASDSIPRIQAINVMARDLESAFPKYADDAAFVKAATDLRTSSNNALMAAPQTCDGVSQAMRNIGLSCEGCHSKFKD</sequence>
<keyword evidence="1" id="KW-0812">Transmembrane</keyword>
<gene>
    <name evidence="2" type="ORF">V3390_06650</name>
</gene>
<dbReference type="EMBL" id="JAZHBO010000002">
    <property type="protein sequence ID" value="MEF2155912.1"/>
    <property type="molecule type" value="Genomic_DNA"/>
</dbReference>
<dbReference type="SUPFAM" id="SSF47175">
    <property type="entry name" value="Cytochromes"/>
    <property type="match status" value="1"/>
</dbReference>
<organism evidence="2 3">
    <name type="scientific">Aquilutibacter rugosus</name>
    <dbReference type="NCBI Taxonomy" id="3115820"/>
    <lineage>
        <taxon>Bacteria</taxon>
        <taxon>Pseudomonadati</taxon>
        <taxon>Pseudomonadota</taxon>
        <taxon>Gammaproteobacteria</taxon>
        <taxon>Lysobacterales</taxon>
        <taxon>Lysobacteraceae</taxon>
        <taxon>Aquilutibacter</taxon>
    </lineage>
</organism>
<keyword evidence="3" id="KW-1185">Reference proteome</keyword>
<evidence type="ECO:0000313" key="2">
    <source>
        <dbReference type="EMBL" id="MEF2155912.1"/>
    </source>
</evidence>
<name>A0ABU7UZJ6_9GAMM</name>
<reference evidence="2 3" key="1">
    <citation type="submission" date="2024-01" db="EMBL/GenBank/DDBJ databases">
        <title>Novel species of the genus Luteimonas isolated from rivers.</title>
        <authorList>
            <person name="Lu H."/>
        </authorList>
    </citation>
    <scope>NUCLEOTIDE SEQUENCE [LARGE SCALE GENOMIC DNA]</scope>
    <source>
        <strain evidence="2 3">FXH3W</strain>
    </source>
</reference>
<dbReference type="RefSeq" id="WP_331703889.1">
    <property type="nucleotide sequence ID" value="NZ_JAZHBO010000002.1"/>
</dbReference>
<keyword evidence="1" id="KW-0472">Membrane</keyword>
<dbReference type="PROSITE" id="PS51009">
    <property type="entry name" value="CYTCII"/>
    <property type="match status" value="1"/>
</dbReference>
<dbReference type="Proteomes" id="UP001356170">
    <property type="component" value="Unassembled WGS sequence"/>
</dbReference>
<accession>A0ABU7UZJ6</accession>
<protein>
    <submittedName>
        <fullName evidence="2">Cytochrome c</fullName>
    </submittedName>
</protein>
<evidence type="ECO:0000313" key="3">
    <source>
        <dbReference type="Proteomes" id="UP001356170"/>
    </source>
</evidence>
<proteinExistence type="predicted"/>
<dbReference type="Pfam" id="PF01322">
    <property type="entry name" value="Cytochrom_C_2"/>
    <property type="match status" value="1"/>
</dbReference>
<evidence type="ECO:0000256" key="1">
    <source>
        <dbReference type="SAM" id="Phobius"/>
    </source>
</evidence>
<dbReference type="Gene3D" id="1.20.120.10">
    <property type="entry name" value="Cytochrome c/b562"/>
    <property type="match status" value="1"/>
</dbReference>